<proteinExistence type="predicted"/>
<dbReference type="Proteomes" id="UP000095287">
    <property type="component" value="Unplaced"/>
</dbReference>
<dbReference type="WBParaSite" id="L893_g2288.t1">
    <property type="protein sequence ID" value="L893_g2288.t1"/>
    <property type="gene ID" value="L893_g2288"/>
</dbReference>
<name>A0A1I7Z5T5_9BILA</name>
<sequence length="117" mass="12860">MWDTASVSGSDGCGCCYRASGAPRKQQKPPPYPGHSPLSSRNNGRNIGPPSPFFLMPYTLENGFNGIEKPPSSKSTRTKNNKTLYPQDRHAPSRSHYTSALYGSAARNYYYSTGLRP</sequence>
<feature type="region of interest" description="Disordered" evidence="1">
    <location>
        <begin position="64"/>
        <end position="95"/>
    </location>
</feature>
<evidence type="ECO:0000256" key="1">
    <source>
        <dbReference type="SAM" id="MobiDB-lite"/>
    </source>
</evidence>
<protein>
    <submittedName>
        <fullName evidence="3">Uncharacterized protein</fullName>
    </submittedName>
</protein>
<evidence type="ECO:0000313" key="3">
    <source>
        <dbReference type="WBParaSite" id="L893_g2288.t1"/>
    </source>
</evidence>
<evidence type="ECO:0000313" key="2">
    <source>
        <dbReference type="Proteomes" id="UP000095287"/>
    </source>
</evidence>
<feature type="region of interest" description="Disordered" evidence="1">
    <location>
        <begin position="18"/>
        <end position="52"/>
    </location>
</feature>
<reference evidence="3" key="1">
    <citation type="submission" date="2016-11" db="UniProtKB">
        <authorList>
            <consortium name="WormBaseParasite"/>
        </authorList>
    </citation>
    <scope>IDENTIFICATION</scope>
</reference>
<organism evidence="2 3">
    <name type="scientific">Steinernema glaseri</name>
    <dbReference type="NCBI Taxonomy" id="37863"/>
    <lineage>
        <taxon>Eukaryota</taxon>
        <taxon>Metazoa</taxon>
        <taxon>Ecdysozoa</taxon>
        <taxon>Nematoda</taxon>
        <taxon>Chromadorea</taxon>
        <taxon>Rhabditida</taxon>
        <taxon>Tylenchina</taxon>
        <taxon>Panagrolaimomorpha</taxon>
        <taxon>Strongyloidoidea</taxon>
        <taxon>Steinernematidae</taxon>
        <taxon>Steinernema</taxon>
    </lineage>
</organism>
<dbReference type="AlphaFoldDB" id="A0A1I7Z5T5"/>
<accession>A0A1I7Z5T5</accession>
<keyword evidence="2" id="KW-1185">Reference proteome</keyword>